<evidence type="ECO:0000256" key="1">
    <source>
        <dbReference type="SAM" id="MobiDB-lite"/>
    </source>
</evidence>
<dbReference type="STRING" id="240159.A0A4U5U7S0"/>
<dbReference type="GO" id="GO:0008046">
    <property type="term" value="F:axon guidance receptor activity"/>
    <property type="evidence" value="ECO:0007669"/>
    <property type="project" value="TreeGrafter"/>
</dbReference>
<reference evidence="3 4" key="1">
    <citation type="submission" date="2019-01" db="EMBL/GenBank/DDBJ databases">
        <title>Genome Assembly of Collichthys lucidus.</title>
        <authorList>
            <person name="Cai M."/>
            <person name="Xiao S."/>
        </authorList>
    </citation>
    <scope>NUCLEOTIDE SEQUENCE [LARGE SCALE GENOMIC DNA]</scope>
    <source>
        <strain evidence="3">JT15FE1705JMU</strain>
        <tissue evidence="3">Muscle</tissue>
    </source>
</reference>
<sequence length="312" mass="34651">MLRVLYIHASFRESIRQLKQPSCRRRAQTEEPLCPTSLSSPERQTNADTPISSCNVKDDNISERIYTIKEGDTLVLQCIVKGHPRPQTSCNKPYINSETVSSPEGAARFGKSQFHVHTLAGSHQKQLVQTQVRWTKTAGSASDKFQETSIYNETLRIEGIQRVQGGRYYCKADNGVGVAAIKSIRVDVQCKWAGRKRSTSRPQLTITTAIPTVRIVRDGILHPCNHHNPCYCHLIHAELQQWISTPPSIGGPLGIDVMKTESEVNIPDQISAGPFSLSCHQFAVTHGPSGPIIDDVLEWDEGKIRSNFSVQG</sequence>
<dbReference type="GO" id="GO:0043025">
    <property type="term" value="C:neuronal cell body"/>
    <property type="evidence" value="ECO:0007669"/>
    <property type="project" value="TreeGrafter"/>
</dbReference>
<organism evidence="3 4">
    <name type="scientific">Collichthys lucidus</name>
    <name type="common">Big head croaker</name>
    <name type="synonym">Sciaena lucida</name>
    <dbReference type="NCBI Taxonomy" id="240159"/>
    <lineage>
        <taxon>Eukaryota</taxon>
        <taxon>Metazoa</taxon>
        <taxon>Chordata</taxon>
        <taxon>Craniata</taxon>
        <taxon>Vertebrata</taxon>
        <taxon>Euteleostomi</taxon>
        <taxon>Actinopterygii</taxon>
        <taxon>Neopterygii</taxon>
        <taxon>Teleostei</taxon>
        <taxon>Neoteleostei</taxon>
        <taxon>Acanthomorphata</taxon>
        <taxon>Eupercaria</taxon>
        <taxon>Sciaenidae</taxon>
        <taxon>Collichthys</taxon>
    </lineage>
</organism>
<feature type="region of interest" description="Disordered" evidence="1">
    <location>
        <begin position="21"/>
        <end position="50"/>
    </location>
</feature>
<dbReference type="InterPro" id="IPR036179">
    <property type="entry name" value="Ig-like_dom_sf"/>
</dbReference>
<evidence type="ECO:0000259" key="2">
    <source>
        <dbReference type="PROSITE" id="PS50835"/>
    </source>
</evidence>
<dbReference type="GO" id="GO:0005886">
    <property type="term" value="C:plasma membrane"/>
    <property type="evidence" value="ECO:0007669"/>
    <property type="project" value="TreeGrafter"/>
</dbReference>
<gene>
    <name evidence="3" type="ORF">D9C73_003965</name>
</gene>
<dbReference type="PROSITE" id="PS50835">
    <property type="entry name" value="IG_LIKE"/>
    <property type="match status" value="1"/>
</dbReference>
<dbReference type="GO" id="GO:0007156">
    <property type="term" value="P:homophilic cell adhesion via plasma membrane adhesion molecules"/>
    <property type="evidence" value="ECO:0007669"/>
    <property type="project" value="TreeGrafter"/>
</dbReference>
<dbReference type="AlphaFoldDB" id="A0A4U5U7S0"/>
<feature type="domain" description="Ig-like" evidence="2">
    <location>
        <begin position="41"/>
        <end position="187"/>
    </location>
</feature>
<dbReference type="InterPro" id="IPR050958">
    <property type="entry name" value="Cell_Adh-Cytoskel_Orgn"/>
</dbReference>
<dbReference type="InterPro" id="IPR013783">
    <property type="entry name" value="Ig-like_fold"/>
</dbReference>
<evidence type="ECO:0000313" key="3">
    <source>
        <dbReference type="EMBL" id="TKS69898.1"/>
    </source>
</evidence>
<dbReference type="Proteomes" id="UP000298787">
    <property type="component" value="Chromosome 4"/>
</dbReference>
<dbReference type="SUPFAM" id="SSF48726">
    <property type="entry name" value="Immunoglobulin"/>
    <property type="match status" value="1"/>
</dbReference>
<evidence type="ECO:0000313" key="4">
    <source>
        <dbReference type="Proteomes" id="UP000298787"/>
    </source>
</evidence>
<dbReference type="SMART" id="SM00409">
    <property type="entry name" value="IG"/>
    <property type="match status" value="1"/>
</dbReference>
<dbReference type="Gene3D" id="2.60.40.10">
    <property type="entry name" value="Immunoglobulins"/>
    <property type="match status" value="1"/>
</dbReference>
<dbReference type="InterPro" id="IPR003599">
    <property type="entry name" value="Ig_sub"/>
</dbReference>
<feature type="compositionally biased region" description="Polar residues" evidence="1">
    <location>
        <begin position="36"/>
        <end position="50"/>
    </location>
</feature>
<accession>A0A4U5U7S0</accession>
<dbReference type="GO" id="GO:0050808">
    <property type="term" value="P:synapse organization"/>
    <property type="evidence" value="ECO:0007669"/>
    <property type="project" value="TreeGrafter"/>
</dbReference>
<dbReference type="PANTHER" id="PTHR45080">
    <property type="entry name" value="CONTACTIN 5"/>
    <property type="match status" value="1"/>
</dbReference>
<dbReference type="EMBL" id="CM014081">
    <property type="protein sequence ID" value="TKS69898.1"/>
    <property type="molecule type" value="Genomic_DNA"/>
</dbReference>
<protein>
    <submittedName>
        <fullName evidence="3">MAM domain-containing glycosylphosphatidylinositol anchor protein 1</fullName>
    </submittedName>
</protein>
<keyword evidence="4" id="KW-1185">Reference proteome</keyword>
<name>A0A4U5U7S0_COLLU</name>
<proteinExistence type="predicted"/>
<dbReference type="InterPro" id="IPR007110">
    <property type="entry name" value="Ig-like_dom"/>
</dbReference>
<dbReference type="GO" id="GO:0030424">
    <property type="term" value="C:axon"/>
    <property type="evidence" value="ECO:0007669"/>
    <property type="project" value="TreeGrafter"/>
</dbReference>
<dbReference type="PANTHER" id="PTHR45080:SF32">
    <property type="entry name" value="MAM DOMAIN CONTAINING GLYCOSYLPHOSPHATIDYLINOSITOL ANCHOR 1"/>
    <property type="match status" value="1"/>
</dbReference>